<dbReference type="EMBL" id="PXYK01000041">
    <property type="protein sequence ID" value="PSJ51717.1"/>
    <property type="molecule type" value="Genomic_DNA"/>
</dbReference>
<feature type="domain" description="Response regulatory" evidence="2">
    <location>
        <begin position="7"/>
        <end position="124"/>
    </location>
</feature>
<dbReference type="GO" id="GO:0000160">
    <property type="term" value="P:phosphorelay signal transduction system"/>
    <property type="evidence" value="ECO:0007669"/>
    <property type="project" value="InterPro"/>
</dbReference>
<gene>
    <name evidence="3" type="ORF">C7I84_27365</name>
</gene>
<evidence type="ECO:0000313" key="4">
    <source>
        <dbReference type="Proteomes" id="UP000241229"/>
    </source>
</evidence>
<dbReference type="AlphaFoldDB" id="A0A2P7RNB2"/>
<dbReference type="Gene3D" id="3.40.50.2300">
    <property type="match status" value="1"/>
</dbReference>
<reference evidence="3 4" key="1">
    <citation type="submission" date="2018-03" db="EMBL/GenBank/DDBJ databases">
        <title>The draft genome of Mesorhizobium sp. 6GN-30.</title>
        <authorList>
            <person name="Liu L."/>
            <person name="Li L."/>
            <person name="Wang T."/>
            <person name="Zhang X."/>
            <person name="Liang L."/>
        </authorList>
    </citation>
    <scope>NUCLEOTIDE SEQUENCE [LARGE SCALE GENOMIC DNA]</scope>
    <source>
        <strain evidence="3 4">6GN30</strain>
    </source>
</reference>
<dbReference type="PROSITE" id="PS50110">
    <property type="entry name" value="RESPONSE_REGULATORY"/>
    <property type="match status" value="1"/>
</dbReference>
<name>A0A2P7RNB2_9HYPH</name>
<comment type="caution">
    <text evidence="3">The sequence shown here is derived from an EMBL/GenBank/DDBJ whole genome shotgun (WGS) entry which is preliminary data.</text>
</comment>
<evidence type="ECO:0000313" key="3">
    <source>
        <dbReference type="EMBL" id="PSJ51717.1"/>
    </source>
</evidence>
<keyword evidence="4" id="KW-1185">Reference proteome</keyword>
<evidence type="ECO:0000256" key="1">
    <source>
        <dbReference type="PROSITE-ProRule" id="PRU00169"/>
    </source>
</evidence>
<dbReference type="OrthoDB" id="8030399at2"/>
<sequence length="127" mass="13365">MVVDPLLVLVAGKSRINAVVVSRIVERCGLRPVMEQPETAFRSLRGVLPALVILDGGTANADCAELIEPLARARSAAGRPTPGVILLSTGNFDAIDPARAKVIDAVVSKPILPEVLQPVVRRLVGAE</sequence>
<proteinExistence type="predicted"/>
<accession>A0A2P7RNB2</accession>
<dbReference type="InterPro" id="IPR011006">
    <property type="entry name" value="CheY-like_superfamily"/>
</dbReference>
<dbReference type="Proteomes" id="UP000241229">
    <property type="component" value="Unassembled WGS sequence"/>
</dbReference>
<evidence type="ECO:0000259" key="2">
    <source>
        <dbReference type="PROSITE" id="PS50110"/>
    </source>
</evidence>
<feature type="modified residue" description="4-aspartylphosphate" evidence="1">
    <location>
        <position position="55"/>
    </location>
</feature>
<protein>
    <submittedName>
        <fullName evidence="3">Response regulator</fullName>
    </submittedName>
</protein>
<dbReference type="InterPro" id="IPR001789">
    <property type="entry name" value="Sig_transdc_resp-reg_receiver"/>
</dbReference>
<organism evidence="3 4">
    <name type="scientific">Kumtagia ephedrae</name>
    <dbReference type="NCBI Taxonomy" id="2116701"/>
    <lineage>
        <taxon>Bacteria</taxon>
        <taxon>Pseudomonadati</taxon>
        <taxon>Pseudomonadota</taxon>
        <taxon>Alphaproteobacteria</taxon>
        <taxon>Hyphomicrobiales</taxon>
        <taxon>Phyllobacteriaceae</taxon>
        <taxon>Kumtagia</taxon>
    </lineage>
</organism>
<keyword evidence="1" id="KW-0597">Phosphoprotein</keyword>
<dbReference type="SUPFAM" id="SSF52172">
    <property type="entry name" value="CheY-like"/>
    <property type="match status" value="1"/>
</dbReference>